<comment type="caution">
    <text evidence="1">The sequence shown here is derived from an EMBL/GenBank/DDBJ whole genome shotgun (WGS) entry which is preliminary data.</text>
</comment>
<reference evidence="1 2" key="1">
    <citation type="submission" date="2020-04" db="EMBL/GenBank/DDBJ databases">
        <title>Draft genome of Leeia sp. IMCC25680.</title>
        <authorList>
            <person name="Song J."/>
            <person name="Cho J.-C."/>
        </authorList>
    </citation>
    <scope>NUCLEOTIDE SEQUENCE [LARGE SCALE GENOMIC DNA]</scope>
    <source>
        <strain evidence="1 2">IMCC25680</strain>
    </source>
</reference>
<dbReference type="EMBL" id="JABAIM010000001">
    <property type="protein sequence ID" value="NLR74041.1"/>
    <property type="molecule type" value="Genomic_DNA"/>
</dbReference>
<evidence type="ECO:0000313" key="1">
    <source>
        <dbReference type="EMBL" id="NLR74041.1"/>
    </source>
</evidence>
<keyword evidence="2" id="KW-1185">Reference proteome</keyword>
<dbReference type="PANTHER" id="PTHR39327:SF1">
    <property type="entry name" value="BLR5470 PROTEIN"/>
    <property type="match status" value="1"/>
</dbReference>
<dbReference type="PANTHER" id="PTHR39327">
    <property type="match status" value="1"/>
</dbReference>
<dbReference type="Pfam" id="PF06035">
    <property type="entry name" value="Peptidase_C93"/>
    <property type="match status" value="1"/>
</dbReference>
<sequence length="228" mass="25794">MSRWPAWRTLPLLYKGVWLLPFLVLLSPPSLGWDFDRLQRAASLRGNANGQRLFAEWRELMNDSRSLGETDKLKRLNEFFNRRLSFSDDVSIWGQADYWATPLESMGKGSGDCEDFVIAKYFSLKELGVPVQKLRLTYVRARIGGPNSSISQAHMVLTYYAAPDAEPLVLDNLITDIRPASRRSDLTPVFSFNSDGLWAGGTASSGSPVDRLSRWKELLLRMQAEGFD</sequence>
<proteinExistence type="predicted"/>
<name>A0A847RW47_9NEIS</name>
<gene>
    <name evidence="1" type="ORF">HF682_02595</name>
</gene>
<dbReference type="Gene3D" id="3.10.620.30">
    <property type="match status" value="1"/>
</dbReference>
<evidence type="ECO:0000313" key="2">
    <source>
        <dbReference type="Proteomes" id="UP000587991"/>
    </source>
</evidence>
<dbReference type="RefSeq" id="WP_168875681.1">
    <property type="nucleotide sequence ID" value="NZ_JABAIM010000001.1"/>
</dbReference>
<organism evidence="1 2">
    <name type="scientific">Leeia aquatica</name>
    <dbReference type="NCBI Taxonomy" id="2725557"/>
    <lineage>
        <taxon>Bacteria</taxon>
        <taxon>Pseudomonadati</taxon>
        <taxon>Pseudomonadota</taxon>
        <taxon>Betaproteobacteria</taxon>
        <taxon>Neisseriales</taxon>
        <taxon>Leeiaceae</taxon>
        <taxon>Leeia</taxon>
    </lineage>
</organism>
<dbReference type="InterPro" id="IPR010319">
    <property type="entry name" value="Transglutaminase-like_Cys_pept"/>
</dbReference>
<accession>A0A847RW47</accession>
<dbReference type="AlphaFoldDB" id="A0A847RW47"/>
<dbReference type="Proteomes" id="UP000587991">
    <property type="component" value="Unassembled WGS sequence"/>
</dbReference>
<protein>
    <submittedName>
        <fullName evidence="1">Transglutaminase</fullName>
    </submittedName>
</protein>